<evidence type="ECO:0000313" key="4">
    <source>
        <dbReference type="EMBL" id="GJJ76505.1"/>
    </source>
</evidence>
<feature type="compositionally biased region" description="Polar residues" evidence="3">
    <location>
        <begin position="245"/>
        <end position="257"/>
    </location>
</feature>
<protein>
    <recommendedName>
        <fullName evidence="6">FYR N-terminal domain-containing protein</fullName>
    </recommendedName>
</protein>
<evidence type="ECO:0000256" key="3">
    <source>
        <dbReference type="SAM" id="MobiDB-lite"/>
    </source>
</evidence>
<dbReference type="GO" id="GO:0005634">
    <property type="term" value="C:nucleus"/>
    <property type="evidence" value="ECO:0007669"/>
    <property type="project" value="UniProtKB-SubCell"/>
</dbReference>
<feature type="region of interest" description="Disordered" evidence="3">
    <location>
        <begin position="204"/>
        <end position="269"/>
    </location>
</feature>
<dbReference type="PROSITE" id="PS51543">
    <property type="entry name" value="FYRC"/>
    <property type="match status" value="1"/>
</dbReference>
<proteinExistence type="predicted"/>
<feature type="compositionally biased region" description="Basic and acidic residues" evidence="3">
    <location>
        <begin position="40"/>
        <end position="51"/>
    </location>
</feature>
<dbReference type="Proteomes" id="UP000827284">
    <property type="component" value="Unassembled WGS sequence"/>
</dbReference>
<dbReference type="SMART" id="SM00542">
    <property type="entry name" value="FYRC"/>
    <property type="match status" value="1"/>
</dbReference>
<dbReference type="EMBL" id="BQFW01000012">
    <property type="protein sequence ID" value="GJJ76505.1"/>
    <property type="molecule type" value="Genomic_DNA"/>
</dbReference>
<dbReference type="SMART" id="SM00541">
    <property type="entry name" value="FYRN"/>
    <property type="match status" value="1"/>
</dbReference>
<dbReference type="PANTHER" id="PTHR22715">
    <property type="entry name" value="TRANSFORMING GROWTH FACTOR BETA REGULATED GENE 1"/>
    <property type="match status" value="1"/>
</dbReference>
<dbReference type="Pfam" id="PF05964">
    <property type="entry name" value="FYRN"/>
    <property type="match status" value="1"/>
</dbReference>
<keyword evidence="2" id="KW-0539">Nucleus</keyword>
<gene>
    <name evidence="4" type="ORF">EMPS_08864</name>
</gene>
<evidence type="ECO:0000256" key="2">
    <source>
        <dbReference type="ARBA" id="ARBA00023242"/>
    </source>
</evidence>
<evidence type="ECO:0008006" key="6">
    <source>
        <dbReference type="Google" id="ProtNLM"/>
    </source>
</evidence>
<dbReference type="InterPro" id="IPR040092">
    <property type="entry name" value="TBRG1"/>
</dbReference>
<dbReference type="AlphaFoldDB" id="A0A9P3HH86"/>
<organism evidence="4 5">
    <name type="scientific">Entomortierella parvispora</name>
    <dbReference type="NCBI Taxonomy" id="205924"/>
    <lineage>
        <taxon>Eukaryota</taxon>
        <taxon>Fungi</taxon>
        <taxon>Fungi incertae sedis</taxon>
        <taxon>Mucoromycota</taxon>
        <taxon>Mortierellomycotina</taxon>
        <taxon>Mortierellomycetes</taxon>
        <taxon>Mortierellales</taxon>
        <taxon>Mortierellaceae</taxon>
        <taxon>Entomortierella</taxon>
    </lineage>
</organism>
<evidence type="ECO:0000313" key="5">
    <source>
        <dbReference type="Proteomes" id="UP000827284"/>
    </source>
</evidence>
<dbReference type="PANTHER" id="PTHR22715:SF0">
    <property type="entry name" value="TRANSFORMING GROWTH FACTOR BETA REGULATOR 1"/>
    <property type="match status" value="1"/>
</dbReference>
<feature type="region of interest" description="Disordered" evidence="3">
    <location>
        <begin position="156"/>
        <end position="181"/>
    </location>
</feature>
<dbReference type="Gene3D" id="3.30.160.360">
    <property type="match status" value="1"/>
</dbReference>
<dbReference type="PROSITE" id="PS51542">
    <property type="entry name" value="FYRN"/>
    <property type="match status" value="1"/>
</dbReference>
<feature type="compositionally biased region" description="Low complexity" evidence="3">
    <location>
        <begin position="208"/>
        <end position="230"/>
    </location>
</feature>
<dbReference type="Pfam" id="PF05965">
    <property type="entry name" value="FYRC"/>
    <property type="match status" value="1"/>
</dbReference>
<dbReference type="OrthoDB" id="285793at2759"/>
<sequence>MEGVITIGAAEVPSDLQHKNYLQRQRHQTPSETPSPPLHEGAHREHLERYQRTPTPSHRHRQEDSSEPHPFQNGQGRHSHKSTGDSHSRCIYSPLSEEKDMVHLQDDKLQALEARLDRILEDNQRINQELDRSQRRVRQLRREKNLLLDRLSTLERRDSGSGTDSDDLLSSDSRDSDSSSVLAEIRARQIIALRESALYASREALRASNSGPNPKSKGSPFKKGGNPKSSTAPKDSKPNGPSAPVASTITNVGSATQKPKRIHQSNKPRIDLNKVRKVVALPRDENGLVKLPVNVGILTVWSTGHVVYDREAFHNERYIWPVGYKVSRSYNSMVDPTKQTIYTCSVIDDGEAPKFQIDAEDQPGSPIIAGTATGAWTHIVKAANLIRRRDHSNSASGPDYYGFSNDTIAKMIQELPDAEKCTSYIRRIYEEVPSTSVVGSNGAGEKRKMSVSARGKKMTPTGQELPGGDSTSMPATEETEEVNGNGDDNDDDDAYTSLGTPGMKRQRIDSPKIRQAGFGDVGSATMSMETENVVVTKKDEGPIEEKNETVDDEKDQMMAESNRGPSIPVVPEIPTESDPSI</sequence>
<comment type="subcellular location">
    <subcellularLocation>
        <location evidence="1">Nucleus</location>
    </subcellularLocation>
</comment>
<reference evidence="4" key="1">
    <citation type="submission" date="2021-11" db="EMBL/GenBank/DDBJ databases">
        <authorList>
            <person name="Herlambang A."/>
            <person name="Guo Y."/>
            <person name="Takashima Y."/>
            <person name="Nishizawa T."/>
        </authorList>
    </citation>
    <scope>NUCLEOTIDE SEQUENCE</scope>
    <source>
        <strain evidence="4">E1425</strain>
    </source>
</reference>
<evidence type="ECO:0000256" key="1">
    <source>
        <dbReference type="ARBA" id="ARBA00004123"/>
    </source>
</evidence>
<dbReference type="InterPro" id="IPR003888">
    <property type="entry name" value="FYrich_N"/>
</dbReference>
<feature type="compositionally biased region" description="Polar residues" evidence="3">
    <location>
        <begin position="20"/>
        <end position="32"/>
    </location>
</feature>
<accession>A0A9P3HH86</accession>
<comment type="caution">
    <text evidence="4">The sequence shown here is derived from an EMBL/GenBank/DDBJ whole genome shotgun (WGS) entry which is preliminary data.</text>
</comment>
<dbReference type="GO" id="GO:0051726">
    <property type="term" value="P:regulation of cell cycle"/>
    <property type="evidence" value="ECO:0007669"/>
    <property type="project" value="TreeGrafter"/>
</dbReference>
<keyword evidence="5" id="KW-1185">Reference proteome</keyword>
<feature type="compositionally biased region" description="Basic and acidic residues" evidence="3">
    <location>
        <begin position="536"/>
        <end position="549"/>
    </location>
</feature>
<reference evidence="4" key="2">
    <citation type="journal article" date="2022" name="Microbiol. Resour. Announc.">
        <title>Whole-Genome Sequence of Entomortierella parvispora E1425, a Mucoromycotan Fungus Associated with Burkholderiaceae-Related Endosymbiotic Bacteria.</title>
        <authorList>
            <person name="Herlambang A."/>
            <person name="Guo Y."/>
            <person name="Takashima Y."/>
            <person name="Narisawa K."/>
            <person name="Ohta H."/>
            <person name="Nishizawa T."/>
        </authorList>
    </citation>
    <scope>NUCLEOTIDE SEQUENCE</scope>
    <source>
        <strain evidence="4">E1425</strain>
    </source>
</reference>
<feature type="compositionally biased region" description="Acidic residues" evidence="3">
    <location>
        <begin position="477"/>
        <end position="494"/>
    </location>
</feature>
<dbReference type="InterPro" id="IPR003889">
    <property type="entry name" value="FYrich_C"/>
</dbReference>
<feature type="region of interest" description="Disordered" evidence="3">
    <location>
        <begin position="1"/>
        <end position="90"/>
    </location>
</feature>
<feature type="region of interest" description="Disordered" evidence="3">
    <location>
        <begin position="436"/>
        <end position="581"/>
    </location>
</feature>
<name>A0A9P3HH86_9FUNG</name>